<feature type="signal peptide" evidence="1">
    <location>
        <begin position="1"/>
        <end position="28"/>
    </location>
</feature>
<evidence type="ECO:0000256" key="1">
    <source>
        <dbReference type="SAM" id="SignalP"/>
    </source>
</evidence>
<gene>
    <name evidence="2" type="ORF">C942_04617</name>
</gene>
<dbReference type="PROSITE" id="PS51257">
    <property type="entry name" value="PROKAR_LIPOPROTEIN"/>
    <property type="match status" value="1"/>
</dbReference>
<evidence type="ECO:0008006" key="4">
    <source>
        <dbReference type="Google" id="ProtNLM"/>
    </source>
</evidence>
<dbReference type="InterPro" id="IPR025737">
    <property type="entry name" value="FApF"/>
</dbReference>
<protein>
    <recommendedName>
        <fullName evidence="4">Protein involved in meta-pathway of phenol degradation</fullName>
    </recommendedName>
</protein>
<sequence length="323" mass="34823">MLNVLLRSAVIMPLFVSLLGVGSVSCVAAEAGQSHYWPGSIASVIDRASPSESLVINVSTRRHEGRVSHNGTPVPVGRFLATDVDIESEMLAVAVNWNPGREIVEDWMYSAGMKIPYISQQVTATIGSGNSGVRKSDKDSGAGDILLSPLMLSYAVNRTWWGDVRFNIYAPTGRYDAESLANTGTNYWTFEPIVGLVHIEPAVGREFSLFSGMAVNTRNTDTDYHTGAQFHLASTYVQYAILLGGFTGIGVSAYLFRQLSGDSGSGASSGDFKSHGVGLGPVLSYRSRWGGSAIMAELKCFYSVESTRSPDGNHFSLKFSMTY</sequence>
<feature type="chain" id="PRO_5003992948" description="Protein involved in meta-pathway of phenol degradation" evidence="1">
    <location>
        <begin position="29"/>
        <end position="323"/>
    </location>
</feature>
<organism evidence="2 3">
    <name type="scientific">Photobacterium marinum</name>
    <dbReference type="NCBI Taxonomy" id="1056511"/>
    <lineage>
        <taxon>Bacteria</taxon>
        <taxon>Pseudomonadati</taxon>
        <taxon>Pseudomonadota</taxon>
        <taxon>Gammaproteobacteria</taxon>
        <taxon>Vibrionales</taxon>
        <taxon>Vibrionaceae</taxon>
        <taxon>Photobacterium</taxon>
    </lineage>
</organism>
<comment type="caution">
    <text evidence="2">The sequence shown here is derived from an EMBL/GenBank/DDBJ whole genome shotgun (WGS) entry which is preliminary data.</text>
</comment>
<keyword evidence="1" id="KW-0732">Signal</keyword>
<accession>L8JFA2</accession>
<dbReference type="Proteomes" id="UP000011134">
    <property type="component" value="Unassembled WGS sequence"/>
</dbReference>
<name>L8JFA2_9GAMM</name>
<keyword evidence="3" id="KW-1185">Reference proteome</keyword>
<dbReference type="EMBL" id="AMZO01000006">
    <property type="protein sequence ID" value="ELR66918.1"/>
    <property type="molecule type" value="Genomic_DNA"/>
</dbReference>
<reference evidence="2 3" key="1">
    <citation type="submission" date="2012-12" db="EMBL/GenBank/DDBJ databases">
        <title>Genome Assembly of Photobacterium sp. AK15.</title>
        <authorList>
            <person name="Khatri I."/>
            <person name="Vaidya B."/>
            <person name="Srinivas T.N.R."/>
            <person name="Subramanian S."/>
            <person name="Pinnaka A."/>
        </authorList>
    </citation>
    <scope>NUCLEOTIDE SEQUENCE [LARGE SCALE GENOMIC DNA]</scope>
    <source>
        <strain evidence="2 3">AK15</strain>
    </source>
</reference>
<dbReference type="Pfam" id="PF13557">
    <property type="entry name" value="Phenol_MetA_deg"/>
    <property type="match status" value="1"/>
</dbReference>
<dbReference type="AlphaFoldDB" id="L8JFA2"/>
<evidence type="ECO:0000313" key="2">
    <source>
        <dbReference type="EMBL" id="ELR66918.1"/>
    </source>
</evidence>
<evidence type="ECO:0000313" key="3">
    <source>
        <dbReference type="Proteomes" id="UP000011134"/>
    </source>
</evidence>
<dbReference type="PATRIC" id="fig|1056511.3.peg.1446"/>
<proteinExistence type="predicted"/>